<dbReference type="OrthoDB" id="9807664at2"/>
<dbReference type="InterPro" id="IPR011257">
    <property type="entry name" value="DNA_glycosylase"/>
</dbReference>
<dbReference type="AlphaFoldDB" id="A0A1R4I4F6"/>
<gene>
    <name evidence="2" type="ORF">CZ787_16430</name>
</gene>
<dbReference type="Gene3D" id="1.10.340.30">
    <property type="entry name" value="Hypothetical protein, domain 2"/>
    <property type="match status" value="1"/>
</dbReference>
<keyword evidence="2" id="KW-0378">Hydrolase</keyword>
<keyword evidence="1" id="KW-0862">Zinc</keyword>
<proteinExistence type="predicted"/>
<accession>A0A1R4I4F6</accession>
<evidence type="ECO:0000256" key="1">
    <source>
        <dbReference type="PIRSR" id="PIRSR605019-1"/>
    </source>
</evidence>
<dbReference type="GO" id="GO:0008725">
    <property type="term" value="F:DNA-3-methyladenine glycosylase activity"/>
    <property type="evidence" value="ECO:0007669"/>
    <property type="project" value="UniProtKB-EC"/>
</dbReference>
<reference evidence="2 3" key="1">
    <citation type="submission" date="2017-02" db="EMBL/GenBank/DDBJ databases">
        <authorList>
            <person name="Dridi B."/>
        </authorList>
    </citation>
    <scope>NUCLEOTIDE SEQUENCE [LARGE SCALE GENOMIC DNA]</scope>
    <source>
        <strain evidence="2 3">JB380</strain>
    </source>
</reference>
<feature type="binding site" evidence="1">
    <location>
        <position position="185"/>
    </location>
    <ligand>
        <name>Zn(2+)</name>
        <dbReference type="ChEBI" id="CHEBI:29105"/>
    </ligand>
</feature>
<evidence type="ECO:0000313" key="3">
    <source>
        <dbReference type="Proteomes" id="UP000196331"/>
    </source>
</evidence>
<keyword evidence="2" id="KW-0326">Glycosidase</keyword>
<dbReference type="EMBL" id="FUKM01000057">
    <property type="protein sequence ID" value="SJN14695.1"/>
    <property type="molecule type" value="Genomic_DNA"/>
</dbReference>
<name>A0A1R4I4F6_9GAMM</name>
<feature type="binding site" evidence="1">
    <location>
        <position position="14"/>
    </location>
    <ligand>
        <name>Zn(2+)</name>
        <dbReference type="ChEBI" id="CHEBI:29105"/>
    </ligand>
</feature>
<sequence length="202" mass="23203">MANEFIAPDGQSRCYWCGGAPEFLPYHDNEWGFPVDNDQRLFEKLCLESFQSGLSWRTILNKRENFRAAFHHFDFHQVACFDERDVQRLLQDAGIIRHRGKIEAAVNNAQRAQELVVQEGSLAAFFWRFEPTHDALKAPQTQTVSPESIALSKALKKRGWTFIGPTTAFALMQAMGLINDHSLTCVTRERAEQARFQFQRPV</sequence>
<dbReference type="SUPFAM" id="SSF48150">
    <property type="entry name" value="DNA-glycosylase"/>
    <property type="match status" value="1"/>
</dbReference>
<dbReference type="PANTHER" id="PTHR30037:SF4">
    <property type="entry name" value="DNA-3-METHYLADENINE GLYCOSYLASE I"/>
    <property type="match status" value="1"/>
</dbReference>
<dbReference type="RefSeq" id="WP_087110989.1">
    <property type="nucleotide sequence ID" value="NZ_FUKM01000057.1"/>
</dbReference>
<dbReference type="GO" id="GO:0006284">
    <property type="term" value="P:base-excision repair"/>
    <property type="evidence" value="ECO:0007669"/>
    <property type="project" value="InterPro"/>
</dbReference>
<feature type="binding site" evidence="1">
    <location>
        <position position="27"/>
    </location>
    <ligand>
        <name>Zn(2+)</name>
        <dbReference type="ChEBI" id="CHEBI:29105"/>
    </ligand>
</feature>
<dbReference type="GO" id="GO:0046872">
    <property type="term" value="F:metal ion binding"/>
    <property type="evidence" value="ECO:0007669"/>
    <property type="project" value="UniProtKB-KW"/>
</dbReference>
<feature type="binding site" evidence="1">
    <location>
        <position position="181"/>
    </location>
    <ligand>
        <name>Zn(2+)</name>
        <dbReference type="ChEBI" id="CHEBI:29105"/>
    </ligand>
</feature>
<dbReference type="EC" id="3.2.2.20" evidence="2"/>
<evidence type="ECO:0000313" key="2">
    <source>
        <dbReference type="EMBL" id="SJN14695.1"/>
    </source>
</evidence>
<dbReference type="PANTHER" id="PTHR30037">
    <property type="entry name" value="DNA-3-METHYLADENINE GLYCOSYLASE 1"/>
    <property type="match status" value="1"/>
</dbReference>
<dbReference type="Pfam" id="PF03352">
    <property type="entry name" value="Adenine_glyco"/>
    <property type="match status" value="1"/>
</dbReference>
<dbReference type="Proteomes" id="UP000196331">
    <property type="component" value="Unassembled WGS sequence"/>
</dbReference>
<dbReference type="InterPro" id="IPR005019">
    <property type="entry name" value="Adenine_glyco"/>
</dbReference>
<protein>
    <submittedName>
        <fullName evidence="2">DNA-3-methyladenine glycosylase</fullName>
        <ecNumber evidence="2">3.2.2.20</ecNumber>
    </submittedName>
</protein>
<organism evidence="2 3">
    <name type="scientific">Halomonas citrativorans</name>
    <dbReference type="NCBI Taxonomy" id="2742612"/>
    <lineage>
        <taxon>Bacteria</taxon>
        <taxon>Pseudomonadati</taxon>
        <taxon>Pseudomonadota</taxon>
        <taxon>Gammaproteobacteria</taxon>
        <taxon>Oceanospirillales</taxon>
        <taxon>Halomonadaceae</taxon>
        <taxon>Halomonas</taxon>
    </lineage>
</organism>
<dbReference type="InterPro" id="IPR052891">
    <property type="entry name" value="DNA-3mA_glycosylase"/>
</dbReference>
<keyword evidence="1" id="KW-0479">Metal-binding</keyword>
<comment type="caution">
    <text evidence="2">The sequence shown here is derived from an EMBL/GenBank/DDBJ whole genome shotgun (WGS) entry which is preliminary data.</text>
</comment>